<evidence type="ECO:0000256" key="6">
    <source>
        <dbReference type="SAM" id="Phobius"/>
    </source>
</evidence>
<organism evidence="7 8">
    <name type="scientific">Nitratidesulfovibrio vulgaris (strain DP4)</name>
    <name type="common">Desulfovibrio vulgaris</name>
    <dbReference type="NCBI Taxonomy" id="391774"/>
    <lineage>
        <taxon>Bacteria</taxon>
        <taxon>Pseudomonadati</taxon>
        <taxon>Thermodesulfobacteriota</taxon>
        <taxon>Desulfovibrionia</taxon>
        <taxon>Desulfovibrionales</taxon>
        <taxon>Desulfovibrionaceae</taxon>
        <taxon>Nitratidesulfovibrio</taxon>
    </lineage>
</organism>
<dbReference type="InterPro" id="IPR051611">
    <property type="entry name" value="ECF_transporter_component"/>
</dbReference>
<feature type="transmembrane region" description="Helical" evidence="6">
    <location>
        <begin position="38"/>
        <end position="59"/>
    </location>
</feature>
<evidence type="ECO:0000256" key="2">
    <source>
        <dbReference type="ARBA" id="ARBA00022475"/>
    </source>
</evidence>
<reference evidence="8" key="1">
    <citation type="journal article" date="2009" name="Environ. Microbiol.">
        <title>Contribution of mobile genetic elements to Desulfovibrio vulgaris genome plasticity.</title>
        <authorList>
            <person name="Walker C.B."/>
            <person name="Stolyar S."/>
            <person name="Chivian D."/>
            <person name="Pinel N."/>
            <person name="Gabster J.A."/>
            <person name="Dehal P.S."/>
            <person name="He Z."/>
            <person name="Yang Z.K."/>
            <person name="Yen H.C."/>
            <person name="Zhou J."/>
            <person name="Wall J.D."/>
            <person name="Hazen T.C."/>
            <person name="Arkin A.P."/>
            <person name="Stahl D.A."/>
        </authorList>
    </citation>
    <scope>NUCLEOTIDE SEQUENCE [LARGE SCALE GENOMIC DNA]</scope>
    <source>
        <strain evidence="8">DP4</strain>
    </source>
</reference>
<keyword evidence="2" id="KW-1003">Cell membrane</keyword>
<accession>A0A0H3A9S8</accession>
<dbReference type="CDD" id="cd16914">
    <property type="entry name" value="EcfT"/>
    <property type="match status" value="1"/>
</dbReference>
<feature type="transmembrane region" description="Helical" evidence="6">
    <location>
        <begin position="66"/>
        <end position="84"/>
    </location>
</feature>
<dbReference type="HOGENOM" id="CLU_056469_1_3_7"/>
<dbReference type="InterPro" id="IPR003339">
    <property type="entry name" value="ABC/ECF_trnsptr_transmembrane"/>
</dbReference>
<dbReference type="Pfam" id="PF02361">
    <property type="entry name" value="CbiQ"/>
    <property type="match status" value="1"/>
</dbReference>
<dbReference type="PANTHER" id="PTHR34857:SF2">
    <property type="entry name" value="SLL0384 PROTEIN"/>
    <property type="match status" value="1"/>
</dbReference>
<dbReference type="NCBIfam" id="TIGR02454">
    <property type="entry name" value="ECF_T_CbiQ"/>
    <property type="match status" value="1"/>
</dbReference>
<dbReference type="GO" id="GO:0006824">
    <property type="term" value="P:cobalt ion transport"/>
    <property type="evidence" value="ECO:0007669"/>
    <property type="project" value="InterPro"/>
</dbReference>
<dbReference type="InterPro" id="IPR012809">
    <property type="entry name" value="ECF_CbiQ"/>
</dbReference>
<keyword evidence="5 6" id="KW-0472">Membrane</keyword>
<comment type="subcellular location">
    <subcellularLocation>
        <location evidence="1">Cell membrane</location>
        <topology evidence="1">Multi-pass membrane protein</topology>
    </subcellularLocation>
</comment>
<evidence type="ECO:0000256" key="5">
    <source>
        <dbReference type="ARBA" id="ARBA00023136"/>
    </source>
</evidence>
<keyword evidence="3 6" id="KW-0812">Transmembrane</keyword>
<dbReference type="KEGG" id="dvl:Dvul_1937"/>
<proteinExistence type="predicted"/>
<dbReference type="Proteomes" id="UP000009173">
    <property type="component" value="Chromosome"/>
</dbReference>
<dbReference type="AlphaFoldDB" id="A0A0H3A9S8"/>
<evidence type="ECO:0000313" key="8">
    <source>
        <dbReference type="Proteomes" id="UP000009173"/>
    </source>
</evidence>
<feature type="transmembrane region" description="Helical" evidence="6">
    <location>
        <begin position="230"/>
        <end position="250"/>
    </location>
</feature>
<evidence type="ECO:0000256" key="4">
    <source>
        <dbReference type="ARBA" id="ARBA00022989"/>
    </source>
</evidence>
<name>A0A0H3A9S8_NITV4</name>
<keyword evidence="4 6" id="KW-1133">Transmembrane helix</keyword>
<evidence type="ECO:0000313" key="7">
    <source>
        <dbReference type="EMBL" id="ABM28953.1"/>
    </source>
</evidence>
<evidence type="ECO:0000256" key="3">
    <source>
        <dbReference type="ARBA" id="ARBA00022692"/>
    </source>
</evidence>
<dbReference type="RefSeq" id="WP_011792558.1">
    <property type="nucleotide sequence ID" value="NC_008751.1"/>
</dbReference>
<gene>
    <name evidence="7" type="ordered locus">Dvul_1937</name>
</gene>
<dbReference type="PANTHER" id="PTHR34857">
    <property type="entry name" value="SLL0384 PROTEIN"/>
    <property type="match status" value="1"/>
</dbReference>
<dbReference type="GO" id="GO:0043190">
    <property type="term" value="C:ATP-binding cassette (ABC) transporter complex"/>
    <property type="evidence" value="ECO:0007669"/>
    <property type="project" value="InterPro"/>
</dbReference>
<dbReference type="EMBL" id="CP000527">
    <property type="protein sequence ID" value="ABM28953.1"/>
    <property type="molecule type" value="Genomic_DNA"/>
</dbReference>
<evidence type="ECO:0000256" key="1">
    <source>
        <dbReference type="ARBA" id="ARBA00004651"/>
    </source>
</evidence>
<protein>
    <submittedName>
        <fullName evidence="7">Cobalt ABC transporter, inner membrane subunit CbiQ</fullName>
    </submittedName>
</protein>
<sequence length="256" mass="28198">MLDEPFSEGTSYLHRADPRAKVVSAFAFAMLVAPVRSLPMALCAFALALVPVVAAQLPLPRLVRRLVVINLFILFLWLFLPFATPGETVWSLGPLHATAEGLREAALVTLKSNAIVLALIGLAATSGITETGHALAAIGAPRKLSLLLLFTWRYLHVIEQEYRRLLTAARVRGFVARTDMRTYATYANLAGMVLVRSWDRAQRVQQAMRLRGFAGTFHRLYDFSTAPGDRIWACAFIAFTIAVLVTDIILRHGTPA</sequence>